<sequence length="151" mass="17378">MVAFNMQKGYGKYIWITQGMFWGNGGRGYIRKPDLLMNLADIFDLRKTLPHKTILKVTCIRVKGRHLDFGNTHLNKLSPLPRFLREGRLTSPSVDALLIIISYASMGKVVMQTCLPVAELREGIRAVPLHSRKREGYQSGKLFMRFWFHTP</sequence>
<proteinExistence type="predicted"/>
<name>A0ACB9NU93_9MYRT</name>
<gene>
    <name evidence="1" type="ORF">MLD38_025183</name>
</gene>
<dbReference type="Proteomes" id="UP001057402">
    <property type="component" value="Chromosome 7"/>
</dbReference>
<comment type="caution">
    <text evidence="1">The sequence shown here is derived from an EMBL/GenBank/DDBJ whole genome shotgun (WGS) entry which is preliminary data.</text>
</comment>
<accession>A0ACB9NU93</accession>
<evidence type="ECO:0000313" key="1">
    <source>
        <dbReference type="EMBL" id="KAI4340333.1"/>
    </source>
</evidence>
<reference evidence="2" key="1">
    <citation type="journal article" date="2023" name="Front. Plant Sci.">
        <title>Chromosomal-level genome assembly of Melastoma candidum provides insights into trichome evolution.</title>
        <authorList>
            <person name="Zhong Y."/>
            <person name="Wu W."/>
            <person name="Sun C."/>
            <person name="Zou P."/>
            <person name="Liu Y."/>
            <person name="Dai S."/>
            <person name="Zhou R."/>
        </authorList>
    </citation>
    <scope>NUCLEOTIDE SEQUENCE [LARGE SCALE GENOMIC DNA]</scope>
</reference>
<evidence type="ECO:0000313" key="2">
    <source>
        <dbReference type="Proteomes" id="UP001057402"/>
    </source>
</evidence>
<organism evidence="1 2">
    <name type="scientific">Melastoma candidum</name>
    <dbReference type="NCBI Taxonomy" id="119954"/>
    <lineage>
        <taxon>Eukaryota</taxon>
        <taxon>Viridiplantae</taxon>
        <taxon>Streptophyta</taxon>
        <taxon>Embryophyta</taxon>
        <taxon>Tracheophyta</taxon>
        <taxon>Spermatophyta</taxon>
        <taxon>Magnoliopsida</taxon>
        <taxon>eudicotyledons</taxon>
        <taxon>Gunneridae</taxon>
        <taxon>Pentapetalae</taxon>
        <taxon>rosids</taxon>
        <taxon>malvids</taxon>
        <taxon>Myrtales</taxon>
        <taxon>Melastomataceae</taxon>
        <taxon>Melastomatoideae</taxon>
        <taxon>Melastomateae</taxon>
        <taxon>Melastoma</taxon>
    </lineage>
</organism>
<keyword evidence="2" id="KW-1185">Reference proteome</keyword>
<dbReference type="EMBL" id="CM042886">
    <property type="protein sequence ID" value="KAI4340333.1"/>
    <property type="molecule type" value="Genomic_DNA"/>
</dbReference>
<protein>
    <submittedName>
        <fullName evidence="1">Uncharacterized protein</fullName>
    </submittedName>
</protein>